<name>S8AMQ4_DACHA</name>
<gene>
    <name evidence="4" type="ORF">H072_3690</name>
</gene>
<dbReference type="OrthoDB" id="160645at2759"/>
<sequence>MLRSHLYYILLLVAASTPLAAFEIVEPAPSHNNLIPGIHWETDTADYEHLIPSSHVTVFYSNNEVNDDGKIAVAHLWAEYFTDVVALEHSNYVESVHCGEPGDGGIADMTITFNDNKAYELAKKKWSPYGELLFIGANFTHTACFPDVHLDSNRFWVMSQIAFPVENDSNDLDVPNHITFRSLPIRFHEAIKDVDIKFGNQQKPLPGTHYVYKRNHPLSPTTQKGPQLIPRAEPGDSTTGGDIITTEEITLEGDLLSNGPDDQLANVTSEFIAADTNATAEFGFGAFPDADNDASLLSPDEIDPNYTSTSTYPVNEIIATDTNRVDSGVPTPTTTPRAFENSDGPISISSYNGTDPFVLVETANGNLVRRDNSSSLATGESRTFISQGGLIVSDDAERMFTLYADEIQAFGVSRIRLHKQDLVPKTALYVTFVPLRVEGLQQGILAVSTTDSKYYAPVICDLQGQDSKVFVVRFDTEDYVNEGLAFLQSEAARNFITGGIVSTCYTVMLTDGNGGLPVRDTSVPRFFDE</sequence>
<feature type="domain" description="DUF7029" evidence="3">
    <location>
        <begin position="82"/>
        <end position="167"/>
    </location>
</feature>
<feature type="region of interest" description="Disordered" evidence="1">
    <location>
        <begin position="219"/>
        <end position="242"/>
    </location>
</feature>
<dbReference type="InterPro" id="IPR054293">
    <property type="entry name" value="DUF7029"/>
</dbReference>
<evidence type="ECO:0000313" key="4">
    <source>
        <dbReference type="EMBL" id="EPS42366.1"/>
    </source>
</evidence>
<dbReference type="EMBL" id="AQGS01000117">
    <property type="protein sequence ID" value="EPS42366.1"/>
    <property type="molecule type" value="Genomic_DNA"/>
</dbReference>
<dbReference type="HOGENOM" id="CLU_525812_0_0_1"/>
<evidence type="ECO:0000259" key="3">
    <source>
        <dbReference type="Pfam" id="PF22974"/>
    </source>
</evidence>
<feature type="chain" id="PRO_5004548633" description="DUF7029 domain-containing protein" evidence="2">
    <location>
        <begin position="22"/>
        <end position="529"/>
    </location>
</feature>
<reference evidence="4 5" key="1">
    <citation type="journal article" date="2013" name="PLoS Genet.">
        <title>Genomic mechanisms accounting for the adaptation to parasitism in nematode-trapping fungi.</title>
        <authorList>
            <person name="Meerupati T."/>
            <person name="Andersson K.M."/>
            <person name="Friman E."/>
            <person name="Kumar D."/>
            <person name="Tunlid A."/>
            <person name="Ahren D."/>
        </authorList>
    </citation>
    <scope>NUCLEOTIDE SEQUENCE [LARGE SCALE GENOMIC DNA]</scope>
    <source>
        <strain evidence="4 5">CBS 200.50</strain>
    </source>
</reference>
<accession>S8AMQ4</accession>
<dbReference type="AlphaFoldDB" id="S8AMQ4"/>
<dbReference type="Pfam" id="PF22974">
    <property type="entry name" value="DUF7029"/>
    <property type="match status" value="1"/>
</dbReference>
<reference evidence="5" key="2">
    <citation type="submission" date="2013-04" db="EMBL/GenBank/DDBJ databases">
        <title>Genomic mechanisms accounting for the adaptation to parasitism in nematode-trapping fungi.</title>
        <authorList>
            <person name="Ahren D.G."/>
        </authorList>
    </citation>
    <scope>NUCLEOTIDE SEQUENCE [LARGE SCALE GENOMIC DNA]</scope>
    <source>
        <strain evidence="5">CBS 200.50</strain>
    </source>
</reference>
<feature type="signal peptide" evidence="2">
    <location>
        <begin position="1"/>
        <end position="21"/>
    </location>
</feature>
<keyword evidence="5" id="KW-1185">Reference proteome</keyword>
<proteinExistence type="predicted"/>
<keyword evidence="2" id="KW-0732">Signal</keyword>
<feature type="region of interest" description="Disordered" evidence="1">
    <location>
        <begin position="324"/>
        <end position="346"/>
    </location>
</feature>
<dbReference type="Proteomes" id="UP000015100">
    <property type="component" value="Unassembled WGS sequence"/>
</dbReference>
<organism evidence="4 5">
    <name type="scientific">Dactylellina haptotyla (strain CBS 200.50)</name>
    <name type="common">Nematode-trapping fungus</name>
    <name type="synonym">Monacrosporium haptotylum</name>
    <dbReference type="NCBI Taxonomy" id="1284197"/>
    <lineage>
        <taxon>Eukaryota</taxon>
        <taxon>Fungi</taxon>
        <taxon>Dikarya</taxon>
        <taxon>Ascomycota</taxon>
        <taxon>Pezizomycotina</taxon>
        <taxon>Orbiliomycetes</taxon>
        <taxon>Orbiliales</taxon>
        <taxon>Orbiliaceae</taxon>
        <taxon>Dactylellina</taxon>
    </lineage>
</organism>
<dbReference type="STRING" id="1284197.S8AMQ4"/>
<evidence type="ECO:0000256" key="2">
    <source>
        <dbReference type="SAM" id="SignalP"/>
    </source>
</evidence>
<evidence type="ECO:0000256" key="1">
    <source>
        <dbReference type="SAM" id="MobiDB-lite"/>
    </source>
</evidence>
<comment type="caution">
    <text evidence="4">The sequence shown here is derived from an EMBL/GenBank/DDBJ whole genome shotgun (WGS) entry which is preliminary data.</text>
</comment>
<evidence type="ECO:0000313" key="5">
    <source>
        <dbReference type="Proteomes" id="UP000015100"/>
    </source>
</evidence>
<protein>
    <recommendedName>
        <fullName evidence="3">DUF7029 domain-containing protein</fullName>
    </recommendedName>
</protein>